<dbReference type="RefSeq" id="XP_043163465.1">
    <property type="nucleotide sequence ID" value="XM_043307530.1"/>
</dbReference>
<feature type="region of interest" description="Disordered" evidence="1">
    <location>
        <begin position="1"/>
        <end position="28"/>
    </location>
</feature>
<dbReference type="Proteomes" id="UP001043456">
    <property type="component" value="Unassembled WGS sequence"/>
</dbReference>
<sequence length="92" mass="9797">MTMQAPSLSSMSSSYRGPGGESGVGESMAGSLNREFRFLFGLTGSSLQDRTPQTNDGLLESFEQSVSMLASVRSGIRKPHWPTLDTLPGVGE</sequence>
<protein>
    <submittedName>
        <fullName evidence="2">Uncharacterized protein</fullName>
    </submittedName>
</protein>
<gene>
    <name evidence="2" type="ORF">Asppvi_001997</name>
</gene>
<proteinExistence type="predicted"/>
<keyword evidence="3" id="KW-1185">Reference proteome</keyword>
<name>A0A9P3BLI3_9EURO</name>
<reference evidence="2 3" key="1">
    <citation type="submission" date="2018-10" db="EMBL/GenBank/DDBJ databases">
        <title>Pan-genome distribution and transcriptional activeness of fungal secondary metabolism genes in Aspergillus section Fumigati.</title>
        <authorList>
            <person name="Takahashi H."/>
            <person name="Umemura M."/>
            <person name="Ninomiya A."/>
            <person name="Kusuya Y."/>
            <person name="Urayama S."/>
            <person name="Shimizu M."/>
            <person name="Watanabe A."/>
            <person name="Kamei K."/>
            <person name="Yaguchi T."/>
            <person name="Hagiwara D."/>
        </authorList>
    </citation>
    <scope>NUCLEOTIDE SEQUENCE [LARGE SCALE GENOMIC DNA]</scope>
    <source>
        <strain evidence="2 3">IFM 55266</strain>
    </source>
</reference>
<comment type="caution">
    <text evidence="2">The sequence shown here is derived from an EMBL/GenBank/DDBJ whole genome shotgun (WGS) entry which is preliminary data.</text>
</comment>
<organism evidence="2 3">
    <name type="scientific">Aspergillus pseudoviridinutans</name>
    <dbReference type="NCBI Taxonomy" id="1517512"/>
    <lineage>
        <taxon>Eukaryota</taxon>
        <taxon>Fungi</taxon>
        <taxon>Dikarya</taxon>
        <taxon>Ascomycota</taxon>
        <taxon>Pezizomycotina</taxon>
        <taxon>Eurotiomycetes</taxon>
        <taxon>Eurotiomycetidae</taxon>
        <taxon>Eurotiales</taxon>
        <taxon>Aspergillaceae</taxon>
        <taxon>Aspergillus</taxon>
        <taxon>Aspergillus subgen. Fumigati</taxon>
    </lineage>
</organism>
<accession>A0A9P3BLI3</accession>
<dbReference type="AlphaFoldDB" id="A0A9P3BLI3"/>
<evidence type="ECO:0000313" key="3">
    <source>
        <dbReference type="Proteomes" id="UP001043456"/>
    </source>
</evidence>
<dbReference type="EMBL" id="BHVY01000010">
    <property type="protein sequence ID" value="GIJ92719.1"/>
    <property type="molecule type" value="Genomic_DNA"/>
</dbReference>
<evidence type="ECO:0000313" key="2">
    <source>
        <dbReference type="EMBL" id="GIJ92719.1"/>
    </source>
</evidence>
<evidence type="ECO:0000256" key="1">
    <source>
        <dbReference type="SAM" id="MobiDB-lite"/>
    </source>
</evidence>
<dbReference type="GeneID" id="67000609"/>